<name>A0A382WWJ9_9ZZZZ</name>
<evidence type="ECO:0000313" key="1">
    <source>
        <dbReference type="EMBL" id="SVD62371.1"/>
    </source>
</evidence>
<feature type="non-terminal residue" evidence="1">
    <location>
        <position position="1"/>
    </location>
</feature>
<dbReference type="AlphaFoldDB" id="A0A382WWJ9"/>
<protein>
    <submittedName>
        <fullName evidence="1">Uncharacterized protein</fullName>
    </submittedName>
</protein>
<sequence length="36" mass="3861">RIGRKTDSGSLFYMDNKDSATGKAISSLVDKIISSV</sequence>
<dbReference type="EMBL" id="UINC01162559">
    <property type="protein sequence ID" value="SVD62371.1"/>
    <property type="molecule type" value="Genomic_DNA"/>
</dbReference>
<gene>
    <name evidence="1" type="ORF">METZ01_LOCUS415225</name>
</gene>
<accession>A0A382WWJ9</accession>
<organism evidence="1">
    <name type="scientific">marine metagenome</name>
    <dbReference type="NCBI Taxonomy" id="408172"/>
    <lineage>
        <taxon>unclassified sequences</taxon>
        <taxon>metagenomes</taxon>
        <taxon>ecological metagenomes</taxon>
    </lineage>
</organism>
<proteinExistence type="predicted"/>
<reference evidence="1" key="1">
    <citation type="submission" date="2018-05" db="EMBL/GenBank/DDBJ databases">
        <authorList>
            <person name="Lanie J.A."/>
            <person name="Ng W.-L."/>
            <person name="Kazmierczak K.M."/>
            <person name="Andrzejewski T.M."/>
            <person name="Davidsen T.M."/>
            <person name="Wayne K.J."/>
            <person name="Tettelin H."/>
            <person name="Glass J.I."/>
            <person name="Rusch D."/>
            <person name="Podicherti R."/>
            <person name="Tsui H.-C.T."/>
            <person name="Winkler M.E."/>
        </authorList>
    </citation>
    <scope>NUCLEOTIDE SEQUENCE</scope>
</reference>